<dbReference type="AlphaFoldDB" id="A0A9N9U0B0"/>
<reference evidence="1" key="1">
    <citation type="submission" date="2021-10" db="EMBL/GenBank/DDBJ databases">
        <authorList>
            <person name="Piombo E."/>
        </authorList>
    </citation>
    <scope>NUCLEOTIDE SEQUENCE</scope>
</reference>
<evidence type="ECO:0000313" key="1">
    <source>
        <dbReference type="EMBL" id="CAG9976000.1"/>
    </source>
</evidence>
<protein>
    <submittedName>
        <fullName evidence="1">Uncharacterized protein</fullName>
    </submittedName>
</protein>
<evidence type="ECO:0000313" key="2">
    <source>
        <dbReference type="Proteomes" id="UP000754883"/>
    </source>
</evidence>
<dbReference type="Proteomes" id="UP000754883">
    <property type="component" value="Unassembled WGS sequence"/>
</dbReference>
<sequence length="510" mass="58259">MASSGGAEEATRGLPLLPTLVLHRICTFLCTHCEPTLSELEGSQEECQGRTTLRNLCQASRLLRFVAEPVLYHRAQFKYLAMPGVPDHFASSSLRFIQNIHDHPRLRNYVKVLDVRDSARRHRNSDIDFKYFSHHEWSNRRSVTGRNLKYINQLAAPFGITCVADNFVPDRLVETFVQLMLVFLPGLTELKFLAQGCWKFRLLSGALQNENSKIPDTLLSKVRSLRLNFEVPSCRCDECHGPDVTLFERGAEKLLLQATARNLQTLVCSVAALRDAPDSPLLESLRLDITGNWPFYNTFLAQLKCLRRFSCTFSSQQGPVPDDIMKAILPTAQSLEMLKVCFTAPWFRYGWTSLDWEPMGSAALEDLMLMSLGNFTQLKCLSIAAEMIFSQATSKSYPHLVRRLESFIGWLPNSLEILHINTQEFMQETDSILEALIDALRENAPRSLHKILFSCDWERFKILYLDESRGSPQWSVSKALWIACWYSGIEYELEASWERILMVGDRLMDG</sequence>
<comment type="caution">
    <text evidence="1">The sequence shown here is derived from an EMBL/GenBank/DDBJ whole genome shotgun (WGS) entry which is preliminary data.</text>
</comment>
<name>A0A9N9U0B0_9HYPO</name>
<keyword evidence="2" id="KW-1185">Reference proteome</keyword>
<organism evidence="1 2">
    <name type="scientific">Clonostachys byssicola</name>
    <dbReference type="NCBI Taxonomy" id="160290"/>
    <lineage>
        <taxon>Eukaryota</taxon>
        <taxon>Fungi</taxon>
        <taxon>Dikarya</taxon>
        <taxon>Ascomycota</taxon>
        <taxon>Pezizomycotina</taxon>
        <taxon>Sordariomycetes</taxon>
        <taxon>Hypocreomycetidae</taxon>
        <taxon>Hypocreales</taxon>
        <taxon>Bionectriaceae</taxon>
        <taxon>Clonostachys</taxon>
    </lineage>
</organism>
<dbReference type="OrthoDB" id="5134560at2759"/>
<gene>
    <name evidence="1" type="ORF">CBYS24578_00013987</name>
</gene>
<dbReference type="EMBL" id="CABFNO020001273">
    <property type="protein sequence ID" value="CAG9976000.1"/>
    <property type="molecule type" value="Genomic_DNA"/>
</dbReference>
<proteinExistence type="predicted"/>
<accession>A0A9N9U0B0</accession>